<keyword evidence="12" id="KW-0249">Electron transport</keyword>
<keyword evidence="11 12" id="KW-0479">Metal-binding</keyword>
<dbReference type="InterPro" id="IPR034804">
    <property type="entry name" value="SQR/QFR_C/D"/>
</dbReference>
<keyword evidence="9 12" id="KW-0472">Membrane</keyword>
<dbReference type="PANTHER" id="PTHR13337:SF2">
    <property type="entry name" value="SUCCINATE DEHYDROGENASE [UBIQUINONE] CYTOCHROME B SMALL SUBUNIT, MITOCHONDRIAL"/>
    <property type="match status" value="1"/>
</dbReference>
<keyword evidence="5 12" id="KW-0999">Mitochondrion inner membrane</keyword>
<evidence type="ECO:0000256" key="7">
    <source>
        <dbReference type="ARBA" id="ARBA00022989"/>
    </source>
</evidence>
<dbReference type="EMBL" id="NEVH01019370">
    <property type="protein sequence ID" value="PNF22807.1"/>
    <property type="molecule type" value="Genomic_DNA"/>
</dbReference>
<evidence type="ECO:0000256" key="3">
    <source>
        <dbReference type="ARBA" id="ARBA00022448"/>
    </source>
</evidence>
<keyword evidence="12" id="KW-0816">Tricarboxylic acid cycle</keyword>
<dbReference type="GO" id="GO:0005743">
    <property type="term" value="C:mitochondrial inner membrane"/>
    <property type="evidence" value="ECO:0007669"/>
    <property type="project" value="UniProtKB-SubCell"/>
</dbReference>
<keyword evidence="14" id="KW-1185">Reference proteome</keyword>
<keyword evidence="11" id="KW-0408">Iron</keyword>
<dbReference type="GO" id="GO:0046872">
    <property type="term" value="F:metal ion binding"/>
    <property type="evidence" value="ECO:0007669"/>
    <property type="project" value="UniProtKB-KW"/>
</dbReference>
<comment type="subcellular location">
    <subcellularLocation>
        <location evidence="1 12">Mitochondrion inner membrane</location>
        <topology evidence="1 12">Multi-pass membrane protein</topology>
    </subcellularLocation>
</comment>
<accession>A0A2J7Q2K4</accession>
<keyword evidence="13" id="KW-0830">Ubiquinone</keyword>
<dbReference type="FunCoup" id="A0A2J7Q2K4">
    <property type="interactions" value="761"/>
</dbReference>
<comment type="similarity">
    <text evidence="2 12">Belongs to the CybS family.</text>
</comment>
<evidence type="ECO:0000256" key="1">
    <source>
        <dbReference type="ARBA" id="ARBA00004448"/>
    </source>
</evidence>
<name>A0A2J7Q2K4_9NEOP</name>
<feature type="transmembrane region" description="Helical" evidence="12">
    <location>
        <begin position="73"/>
        <end position="93"/>
    </location>
</feature>
<organism evidence="13 14">
    <name type="scientific">Cryptotermes secundus</name>
    <dbReference type="NCBI Taxonomy" id="105785"/>
    <lineage>
        <taxon>Eukaryota</taxon>
        <taxon>Metazoa</taxon>
        <taxon>Ecdysozoa</taxon>
        <taxon>Arthropoda</taxon>
        <taxon>Hexapoda</taxon>
        <taxon>Insecta</taxon>
        <taxon>Pterygota</taxon>
        <taxon>Neoptera</taxon>
        <taxon>Polyneoptera</taxon>
        <taxon>Dictyoptera</taxon>
        <taxon>Blattodea</taxon>
        <taxon>Blattoidea</taxon>
        <taxon>Termitoidae</taxon>
        <taxon>Kalotermitidae</taxon>
        <taxon>Cryptotermitinae</taxon>
        <taxon>Cryptotermes</taxon>
    </lineage>
</organism>
<dbReference type="Pfam" id="PF05328">
    <property type="entry name" value="CybS"/>
    <property type="match status" value="1"/>
</dbReference>
<gene>
    <name evidence="13" type="primary">SdhD</name>
    <name evidence="13" type="ORF">B7P43_G02516</name>
</gene>
<keyword evidence="12" id="KW-0349">Heme</keyword>
<keyword evidence="7 12" id="KW-1133">Transmembrane helix</keyword>
<feature type="transmembrane region" description="Helical" evidence="12">
    <location>
        <begin position="12"/>
        <end position="33"/>
    </location>
</feature>
<dbReference type="OrthoDB" id="18577at2759"/>
<dbReference type="Proteomes" id="UP000235965">
    <property type="component" value="Unassembled WGS sequence"/>
</dbReference>
<reference evidence="13 14" key="1">
    <citation type="submission" date="2017-12" db="EMBL/GenBank/DDBJ databases">
        <title>Hemimetabolous genomes reveal molecular basis of termite eusociality.</title>
        <authorList>
            <person name="Harrison M.C."/>
            <person name="Jongepier E."/>
            <person name="Robertson H.M."/>
            <person name="Arning N."/>
            <person name="Bitard-Feildel T."/>
            <person name="Chao H."/>
            <person name="Childers C.P."/>
            <person name="Dinh H."/>
            <person name="Doddapaneni H."/>
            <person name="Dugan S."/>
            <person name="Gowin J."/>
            <person name="Greiner C."/>
            <person name="Han Y."/>
            <person name="Hu H."/>
            <person name="Hughes D.S.T."/>
            <person name="Huylmans A.-K."/>
            <person name="Kemena C."/>
            <person name="Kremer L.P.M."/>
            <person name="Lee S.L."/>
            <person name="Lopez-Ezquerra A."/>
            <person name="Mallet L."/>
            <person name="Monroy-Kuhn J.M."/>
            <person name="Moser A."/>
            <person name="Murali S.C."/>
            <person name="Muzny D.M."/>
            <person name="Otani S."/>
            <person name="Piulachs M.-D."/>
            <person name="Poelchau M."/>
            <person name="Qu J."/>
            <person name="Schaub F."/>
            <person name="Wada-Katsumata A."/>
            <person name="Worley K.C."/>
            <person name="Xie Q."/>
            <person name="Ylla G."/>
            <person name="Poulsen M."/>
            <person name="Gibbs R.A."/>
            <person name="Schal C."/>
            <person name="Richards S."/>
            <person name="Belles X."/>
            <person name="Korb J."/>
            <person name="Bornberg-Bauer E."/>
        </authorList>
    </citation>
    <scope>NUCLEOTIDE SEQUENCE [LARGE SCALE GENOMIC DNA]</scope>
    <source>
        <tissue evidence="13">Whole body</tissue>
    </source>
</reference>
<evidence type="ECO:0000256" key="4">
    <source>
        <dbReference type="ARBA" id="ARBA00022692"/>
    </source>
</evidence>
<feature type="binding site" description="axial binding residue" evidence="11">
    <location>
        <position position="48"/>
    </location>
    <ligand>
        <name>heme b</name>
        <dbReference type="ChEBI" id="CHEBI:60344"/>
        <note>ligand shared with SDHC</note>
    </ligand>
    <ligandPart>
        <name>Fe</name>
        <dbReference type="ChEBI" id="CHEBI:18248"/>
    </ligandPart>
</feature>
<comment type="caution">
    <text evidence="12">Lacks conserved residue(s) required for the propagation of feature annotation.</text>
</comment>
<dbReference type="GO" id="GO:0006099">
    <property type="term" value="P:tricarboxylic acid cycle"/>
    <property type="evidence" value="ECO:0007669"/>
    <property type="project" value="UniProtKB-KW"/>
</dbReference>
<evidence type="ECO:0000256" key="8">
    <source>
        <dbReference type="ARBA" id="ARBA00023128"/>
    </source>
</evidence>
<evidence type="ECO:0000256" key="11">
    <source>
        <dbReference type="PIRSR" id="PIRSR607992-2"/>
    </source>
</evidence>
<evidence type="ECO:0000256" key="5">
    <source>
        <dbReference type="ARBA" id="ARBA00022792"/>
    </source>
</evidence>
<keyword evidence="3 12" id="KW-0813">Transport</keyword>
<evidence type="ECO:0000256" key="10">
    <source>
        <dbReference type="PIRSR" id="PIRSR607992-1"/>
    </source>
</evidence>
<keyword evidence="8 12" id="KW-0496">Mitochondrion</keyword>
<dbReference type="GO" id="GO:0006121">
    <property type="term" value="P:mitochondrial electron transport, succinate to ubiquinone"/>
    <property type="evidence" value="ECO:0007669"/>
    <property type="project" value="TreeGrafter"/>
</dbReference>
<dbReference type="STRING" id="105785.A0A2J7Q2K4"/>
<sequence>MASQGHDHTKLWAAEKVLSVSLLGIVPLAFLIPSQFMDYLLAVTVVMHNHWGIEAIVMDYVRPVIFGNVIPKIALGAVYLLSIVTLAGLLFFITNDVGIVLAIKQFWKL</sequence>
<dbReference type="GO" id="GO:0048039">
    <property type="term" value="F:ubiquinone binding"/>
    <property type="evidence" value="ECO:0007669"/>
    <property type="project" value="TreeGrafter"/>
</dbReference>
<evidence type="ECO:0000256" key="12">
    <source>
        <dbReference type="RuleBase" id="RU364031"/>
    </source>
</evidence>
<dbReference type="Gene3D" id="1.20.1300.10">
    <property type="entry name" value="Fumarate reductase/succinate dehydrogenase, transmembrane subunit"/>
    <property type="match status" value="1"/>
</dbReference>
<dbReference type="InterPro" id="IPR007992">
    <property type="entry name" value="CybS"/>
</dbReference>
<evidence type="ECO:0000313" key="13">
    <source>
        <dbReference type="EMBL" id="PNF22807.1"/>
    </source>
</evidence>
<comment type="function">
    <text evidence="12">Membrane-anchoring subunit of succinate dehydrogenase (SDH) that is involved in complex II of the mitochondrial electron transport chain and is responsible for transferring electrons from succinate to ubiquinone (coenzyme Q).</text>
</comment>
<evidence type="ECO:0000256" key="9">
    <source>
        <dbReference type="ARBA" id="ARBA00023136"/>
    </source>
</evidence>
<keyword evidence="6 12" id="KW-0809">Transit peptide</keyword>
<dbReference type="InParanoid" id="A0A2J7Q2K4"/>
<dbReference type="GO" id="GO:0020037">
    <property type="term" value="F:heme binding"/>
    <property type="evidence" value="ECO:0007669"/>
    <property type="project" value="TreeGrafter"/>
</dbReference>
<dbReference type="PANTHER" id="PTHR13337">
    <property type="entry name" value="SUCCINATE DEHYDROGENASE"/>
    <property type="match status" value="1"/>
</dbReference>
<evidence type="ECO:0000256" key="2">
    <source>
        <dbReference type="ARBA" id="ARBA00007294"/>
    </source>
</evidence>
<keyword evidence="4 12" id="KW-0812">Transmembrane</keyword>
<protein>
    <recommendedName>
        <fullName evidence="12">Succinate dehydrogenase [ubiquinone] cytochrome b small subunit</fullName>
    </recommendedName>
</protein>
<proteinExistence type="inferred from homology"/>
<dbReference type="AlphaFoldDB" id="A0A2J7Q2K4"/>
<evidence type="ECO:0000256" key="6">
    <source>
        <dbReference type="ARBA" id="ARBA00022946"/>
    </source>
</evidence>
<evidence type="ECO:0000313" key="14">
    <source>
        <dbReference type="Proteomes" id="UP000235965"/>
    </source>
</evidence>
<comment type="caution">
    <text evidence="13">The sequence shown here is derived from an EMBL/GenBank/DDBJ whole genome shotgun (WGS) entry which is preliminary data.</text>
</comment>
<feature type="binding site" evidence="10">
    <location>
        <position position="60"/>
    </location>
    <ligand>
        <name>a ubiquinone</name>
        <dbReference type="ChEBI" id="CHEBI:16389"/>
        <note>ligand shared with IP/SDHB</note>
    </ligand>
</feature>